<dbReference type="RefSeq" id="WP_189825421.1">
    <property type="nucleotide sequence ID" value="NZ_BMVC01000011.1"/>
</dbReference>
<evidence type="ECO:0000313" key="3">
    <source>
        <dbReference type="Proteomes" id="UP000638353"/>
    </source>
</evidence>
<evidence type="ECO:0000256" key="1">
    <source>
        <dbReference type="SAM" id="MobiDB-lite"/>
    </source>
</evidence>
<evidence type="ECO:0000313" key="2">
    <source>
        <dbReference type="EMBL" id="GHD03832.1"/>
    </source>
</evidence>
<dbReference type="Proteomes" id="UP000638353">
    <property type="component" value="Unassembled WGS sequence"/>
</dbReference>
<accession>A0A918X1L2</accession>
<dbReference type="EMBL" id="BMVC01000011">
    <property type="protein sequence ID" value="GHD03832.1"/>
    <property type="molecule type" value="Genomic_DNA"/>
</dbReference>
<proteinExistence type="predicted"/>
<sequence>MQRPAADRFDAEPVSLHPCIGRGVALVHCDVDSGGRQTLRPSQAADASADDDDPEATRQNVQRAPPALFLAGDDLPQLGAAPGPKIQFAQNDVEFRLVDDLLAKRGQVVPQALDGAAV</sequence>
<name>A0A918X1L2_9ACTN</name>
<dbReference type="AlphaFoldDB" id="A0A918X1L2"/>
<comment type="caution">
    <text evidence="2">The sequence shown here is derived from an EMBL/GenBank/DDBJ whole genome shotgun (WGS) entry which is preliminary data.</text>
</comment>
<protein>
    <submittedName>
        <fullName evidence="2">Uncharacterized protein</fullName>
    </submittedName>
</protein>
<reference evidence="2" key="1">
    <citation type="journal article" date="2014" name="Int. J. Syst. Evol. Microbiol.">
        <title>Complete genome sequence of Corynebacterium casei LMG S-19264T (=DSM 44701T), isolated from a smear-ripened cheese.</title>
        <authorList>
            <consortium name="US DOE Joint Genome Institute (JGI-PGF)"/>
            <person name="Walter F."/>
            <person name="Albersmeier A."/>
            <person name="Kalinowski J."/>
            <person name="Ruckert C."/>
        </authorList>
    </citation>
    <scope>NUCLEOTIDE SEQUENCE</scope>
    <source>
        <strain evidence="2">JCM 4637</strain>
    </source>
</reference>
<feature type="region of interest" description="Disordered" evidence="1">
    <location>
        <begin position="35"/>
        <end position="63"/>
    </location>
</feature>
<gene>
    <name evidence="2" type="ORF">GCM10010334_51880</name>
</gene>
<organism evidence="2 3">
    <name type="scientific">Streptomyces finlayi</name>
    <dbReference type="NCBI Taxonomy" id="67296"/>
    <lineage>
        <taxon>Bacteria</taxon>
        <taxon>Bacillati</taxon>
        <taxon>Actinomycetota</taxon>
        <taxon>Actinomycetes</taxon>
        <taxon>Kitasatosporales</taxon>
        <taxon>Streptomycetaceae</taxon>
        <taxon>Streptomyces</taxon>
    </lineage>
</organism>
<reference evidence="2" key="2">
    <citation type="submission" date="2020-09" db="EMBL/GenBank/DDBJ databases">
        <authorList>
            <person name="Sun Q."/>
            <person name="Ohkuma M."/>
        </authorList>
    </citation>
    <scope>NUCLEOTIDE SEQUENCE</scope>
    <source>
        <strain evidence="2">JCM 4637</strain>
    </source>
</reference>